<evidence type="ECO:0000256" key="10">
    <source>
        <dbReference type="ARBA" id="ARBA00029986"/>
    </source>
</evidence>
<dbReference type="Pfam" id="PF05697">
    <property type="entry name" value="Trigger_N"/>
    <property type="match status" value="1"/>
</dbReference>
<evidence type="ECO:0000256" key="3">
    <source>
        <dbReference type="ARBA" id="ARBA00013194"/>
    </source>
</evidence>
<dbReference type="PANTHER" id="PTHR30560:SF3">
    <property type="entry name" value="TRIGGER FACTOR-LIKE PROTEIN TIG, CHLOROPLASTIC"/>
    <property type="match status" value="1"/>
</dbReference>
<evidence type="ECO:0000256" key="11">
    <source>
        <dbReference type="HAMAP-Rule" id="MF_00303"/>
    </source>
</evidence>
<keyword evidence="9 11" id="KW-0131">Cell cycle</keyword>
<evidence type="ECO:0000256" key="2">
    <source>
        <dbReference type="ARBA" id="ARBA00005464"/>
    </source>
</evidence>
<keyword evidence="18" id="KW-1185">Reference proteome</keyword>
<sequence length="478" mass="53234">MPSTLEQLSPTRVKLTVEIPFADLKPHLDKAYKEIAGQVNIPGFRKGKVPAAVIDQRFGRGVVLQEAINEALPAAYNAAVAEHDITPLSQPDIDMTKLEDGEVVEFTAEIDVRPEFELPKFEDITVEVDNAESTDEQLEERIQLLRKRFATQKDVTRKAKKGDLVTIDLKATKDGEELSDAAAEGITYEIGDDKNMLEGLAKAVTGLKAGESKTFQSTLLGGAHRGQEADIEVTVNKVQAQELPEVDDEFAQLVSEFDTVDEMKDDLRKAVEAQAKQEQIANARDKVIEEVVARTSFELPEKVLQADLEARRQQVERQLAQAGLTLKQYLEDAEDEEAETEEEFWAELNKRGEEALRAQIILDKFAEENQVDVSQQDLTELIFQKAQQSGSSPQQEIQHMMEHNHMGEWMGEVRRGKSLAQICALAVVKDADGNVVEMPKPVVAEEEPELLDTEDADEEAPAAEVVTEFDEEDEAEKA</sequence>
<feature type="compositionally biased region" description="Acidic residues" evidence="13">
    <location>
        <begin position="444"/>
        <end position="478"/>
    </location>
</feature>
<dbReference type="NCBIfam" id="TIGR00115">
    <property type="entry name" value="tig"/>
    <property type="match status" value="1"/>
</dbReference>
<dbReference type="InterPro" id="IPR008880">
    <property type="entry name" value="Trigger_fac_C"/>
</dbReference>
<keyword evidence="11" id="KW-0963">Cytoplasm</keyword>
<dbReference type="SUPFAM" id="SSF102735">
    <property type="entry name" value="Trigger factor ribosome-binding domain"/>
    <property type="match status" value="1"/>
</dbReference>
<dbReference type="InterPro" id="IPR037041">
    <property type="entry name" value="Trigger_fac_C_sf"/>
</dbReference>
<comment type="subcellular location">
    <subcellularLocation>
        <location evidence="11">Cytoplasm</location>
    </subcellularLocation>
    <text evidence="11">About half TF is bound to the ribosome near the polypeptide exit tunnel while the other half is free in the cytoplasm.</text>
</comment>
<comment type="catalytic activity">
    <reaction evidence="1 11">
        <text>[protein]-peptidylproline (omega=180) = [protein]-peptidylproline (omega=0)</text>
        <dbReference type="Rhea" id="RHEA:16237"/>
        <dbReference type="Rhea" id="RHEA-COMP:10747"/>
        <dbReference type="Rhea" id="RHEA-COMP:10748"/>
        <dbReference type="ChEBI" id="CHEBI:83833"/>
        <dbReference type="ChEBI" id="CHEBI:83834"/>
        <dbReference type="EC" id="5.2.1.8"/>
    </reaction>
</comment>
<comment type="similarity">
    <text evidence="2 11">Belongs to the FKBP-type PPIase family. Tig subfamily.</text>
</comment>
<feature type="domain" description="Trigger factor ribosome-binding bacterial" evidence="15">
    <location>
        <begin position="1"/>
        <end position="143"/>
    </location>
</feature>
<evidence type="ECO:0000256" key="6">
    <source>
        <dbReference type="ARBA" id="ARBA00023110"/>
    </source>
</evidence>
<dbReference type="InterPro" id="IPR036611">
    <property type="entry name" value="Trigger_fac_ribosome-bd_sf"/>
</dbReference>
<feature type="domain" description="Trigger factor C-terminal" evidence="16">
    <location>
        <begin position="259"/>
        <end position="405"/>
    </location>
</feature>
<accession>A0A1G9JBF0</accession>
<feature type="coiled-coil region" evidence="12">
    <location>
        <begin position="305"/>
        <end position="350"/>
    </location>
</feature>
<evidence type="ECO:0000259" key="16">
    <source>
        <dbReference type="Pfam" id="PF05698"/>
    </source>
</evidence>
<evidence type="ECO:0000256" key="9">
    <source>
        <dbReference type="ARBA" id="ARBA00023306"/>
    </source>
</evidence>
<dbReference type="Proteomes" id="UP000199475">
    <property type="component" value="Unassembled WGS sequence"/>
</dbReference>
<reference evidence="17 18" key="1">
    <citation type="submission" date="2016-10" db="EMBL/GenBank/DDBJ databases">
        <authorList>
            <person name="de Groot N.N."/>
        </authorList>
    </citation>
    <scope>NUCLEOTIDE SEQUENCE [LARGE SCALE GENOMIC DNA]</scope>
    <source>
        <strain evidence="17 18">CGMCC 1.9159</strain>
    </source>
</reference>
<dbReference type="PIRSF" id="PIRSF003095">
    <property type="entry name" value="Trigger_factor"/>
    <property type="match status" value="1"/>
</dbReference>
<dbReference type="Pfam" id="PF05698">
    <property type="entry name" value="Trigger_C"/>
    <property type="match status" value="1"/>
</dbReference>
<evidence type="ECO:0000256" key="7">
    <source>
        <dbReference type="ARBA" id="ARBA00023186"/>
    </source>
</evidence>
<dbReference type="InterPro" id="IPR027304">
    <property type="entry name" value="Trigger_fact/SurA_dom_sf"/>
</dbReference>
<feature type="domain" description="PPIase FKBP-type" evidence="14">
    <location>
        <begin position="157"/>
        <end position="215"/>
    </location>
</feature>
<dbReference type="GO" id="GO:0043335">
    <property type="term" value="P:protein unfolding"/>
    <property type="evidence" value="ECO:0007669"/>
    <property type="project" value="TreeGrafter"/>
</dbReference>
<evidence type="ECO:0000256" key="8">
    <source>
        <dbReference type="ARBA" id="ARBA00023235"/>
    </source>
</evidence>
<dbReference type="InterPro" id="IPR005215">
    <property type="entry name" value="Trig_fac"/>
</dbReference>
<evidence type="ECO:0000256" key="13">
    <source>
        <dbReference type="SAM" id="MobiDB-lite"/>
    </source>
</evidence>
<proteinExistence type="inferred from homology"/>
<dbReference type="Gene3D" id="1.10.3120.10">
    <property type="entry name" value="Trigger factor, C-terminal domain"/>
    <property type="match status" value="1"/>
</dbReference>
<dbReference type="GO" id="GO:0015031">
    <property type="term" value="P:protein transport"/>
    <property type="evidence" value="ECO:0007669"/>
    <property type="project" value="UniProtKB-UniRule"/>
</dbReference>
<evidence type="ECO:0000256" key="4">
    <source>
        <dbReference type="ARBA" id="ARBA00016902"/>
    </source>
</evidence>
<dbReference type="EMBL" id="FNGP01000002">
    <property type="protein sequence ID" value="SDL34454.1"/>
    <property type="molecule type" value="Genomic_DNA"/>
</dbReference>
<feature type="region of interest" description="Disordered" evidence="13">
    <location>
        <begin position="438"/>
        <end position="478"/>
    </location>
</feature>
<dbReference type="RefSeq" id="WP_093249814.1">
    <property type="nucleotide sequence ID" value="NZ_FNGP01000002.1"/>
</dbReference>
<dbReference type="HAMAP" id="MF_00303">
    <property type="entry name" value="Trigger_factor_Tig"/>
    <property type="match status" value="1"/>
</dbReference>
<dbReference type="GO" id="GO:0003755">
    <property type="term" value="F:peptidyl-prolyl cis-trans isomerase activity"/>
    <property type="evidence" value="ECO:0007669"/>
    <property type="project" value="UniProtKB-UniRule"/>
</dbReference>
<dbReference type="InterPro" id="IPR046357">
    <property type="entry name" value="PPIase_dom_sf"/>
</dbReference>
<evidence type="ECO:0000256" key="5">
    <source>
        <dbReference type="ARBA" id="ARBA00022618"/>
    </source>
</evidence>
<dbReference type="GO" id="GO:0051301">
    <property type="term" value="P:cell division"/>
    <property type="evidence" value="ECO:0007669"/>
    <property type="project" value="UniProtKB-KW"/>
</dbReference>
<comment type="function">
    <text evidence="11">Involved in protein export. Acts as a chaperone by maintaining the newly synthesized protein in an open conformation. Functions as a peptidyl-prolyl cis-trans isomerase.</text>
</comment>
<evidence type="ECO:0000259" key="14">
    <source>
        <dbReference type="Pfam" id="PF00254"/>
    </source>
</evidence>
<dbReference type="OrthoDB" id="9767721at2"/>
<dbReference type="Gene3D" id="3.10.50.40">
    <property type="match status" value="1"/>
</dbReference>
<dbReference type="InterPro" id="IPR008881">
    <property type="entry name" value="Trigger_fac_ribosome-bd_bac"/>
</dbReference>
<dbReference type="InterPro" id="IPR001179">
    <property type="entry name" value="PPIase_FKBP_dom"/>
</dbReference>
<name>A0A1G9JBF0_9ACTN</name>
<dbReference type="GO" id="GO:0051083">
    <property type="term" value="P:'de novo' cotranslational protein folding"/>
    <property type="evidence" value="ECO:0007669"/>
    <property type="project" value="TreeGrafter"/>
</dbReference>
<evidence type="ECO:0000259" key="15">
    <source>
        <dbReference type="Pfam" id="PF05697"/>
    </source>
</evidence>
<evidence type="ECO:0000313" key="17">
    <source>
        <dbReference type="EMBL" id="SDL34454.1"/>
    </source>
</evidence>
<evidence type="ECO:0000256" key="12">
    <source>
        <dbReference type="SAM" id="Coils"/>
    </source>
</evidence>
<keyword evidence="12" id="KW-0175">Coiled coil</keyword>
<dbReference type="AlphaFoldDB" id="A0A1G9JBF0"/>
<gene>
    <name evidence="11" type="primary">tig</name>
    <name evidence="17" type="ORF">SAMN04488242_1131</name>
</gene>
<dbReference type="EC" id="5.2.1.8" evidence="3 11"/>
<dbReference type="GO" id="GO:0043022">
    <property type="term" value="F:ribosome binding"/>
    <property type="evidence" value="ECO:0007669"/>
    <property type="project" value="TreeGrafter"/>
</dbReference>
<keyword evidence="6 11" id="KW-0697">Rotamase</keyword>
<dbReference type="SUPFAM" id="SSF109998">
    <property type="entry name" value="Triger factor/SurA peptide-binding domain-like"/>
    <property type="match status" value="1"/>
</dbReference>
<keyword evidence="5 11" id="KW-0132">Cell division</keyword>
<protein>
    <recommendedName>
        <fullName evidence="4 11">Trigger factor</fullName>
        <shortName evidence="11">TF</shortName>
        <ecNumber evidence="3 11">5.2.1.8</ecNumber>
    </recommendedName>
    <alternativeName>
        <fullName evidence="10 11">PPIase</fullName>
    </alternativeName>
</protein>
<dbReference type="GO" id="GO:0044183">
    <property type="term" value="F:protein folding chaperone"/>
    <property type="evidence" value="ECO:0007669"/>
    <property type="project" value="TreeGrafter"/>
</dbReference>
<dbReference type="STRING" id="686624.SAMN04488242_1131"/>
<organism evidence="17 18">
    <name type="scientific">Tessaracoccus oleiagri</name>
    <dbReference type="NCBI Taxonomy" id="686624"/>
    <lineage>
        <taxon>Bacteria</taxon>
        <taxon>Bacillati</taxon>
        <taxon>Actinomycetota</taxon>
        <taxon>Actinomycetes</taxon>
        <taxon>Propionibacteriales</taxon>
        <taxon>Propionibacteriaceae</taxon>
        <taxon>Tessaracoccus</taxon>
    </lineage>
</organism>
<keyword evidence="8 11" id="KW-0413">Isomerase</keyword>
<dbReference type="Gene3D" id="3.30.70.1050">
    <property type="entry name" value="Trigger factor ribosome-binding domain"/>
    <property type="match status" value="1"/>
</dbReference>
<dbReference type="GO" id="GO:0005737">
    <property type="term" value="C:cytoplasm"/>
    <property type="evidence" value="ECO:0007669"/>
    <property type="project" value="UniProtKB-SubCell"/>
</dbReference>
<dbReference type="SUPFAM" id="SSF54534">
    <property type="entry name" value="FKBP-like"/>
    <property type="match status" value="1"/>
</dbReference>
<comment type="domain">
    <text evidence="11">Consists of 3 domains; the N-terminus binds the ribosome, the middle domain has PPIase activity, while the C-terminus has intrinsic chaperone activity on its own.</text>
</comment>
<dbReference type="Pfam" id="PF00254">
    <property type="entry name" value="FKBP_C"/>
    <property type="match status" value="1"/>
</dbReference>
<dbReference type="PANTHER" id="PTHR30560">
    <property type="entry name" value="TRIGGER FACTOR CHAPERONE AND PEPTIDYL-PROLYL CIS/TRANS ISOMERASE"/>
    <property type="match status" value="1"/>
</dbReference>
<keyword evidence="7 11" id="KW-0143">Chaperone</keyword>
<evidence type="ECO:0000313" key="18">
    <source>
        <dbReference type="Proteomes" id="UP000199475"/>
    </source>
</evidence>
<feature type="coiled-coil region" evidence="12">
    <location>
        <begin position="121"/>
        <end position="148"/>
    </location>
</feature>
<evidence type="ECO:0000256" key="1">
    <source>
        <dbReference type="ARBA" id="ARBA00000971"/>
    </source>
</evidence>